<gene>
    <name evidence="1" type="ORF">HJG63_008668</name>
</gene>
<organism evidence="1 2">
    <name type="scientific">Rousettus aegyptiacus</name>
    <name type="common">Egyptian fruit bat</name>
    <name type="synonym">Pteropus aegyptiacus</name>
    <dbReference type="NCBI Taxonomy" id="9407"/>
    <lineage>
        <taxon>Eukaryota</taxon>
        <taxon>Metazoa</taxon>
        <taxon>Chordata</taxon>
        <taxon>Craniata</taxon>
        <taxon>Vertebrata</taxon>
        <taxon>Euteleostomi</taxon>
        <taxon>Mammalia</taxon>
        <taxon>Eutheria</taxon>
        <taxon>Laurasiatheria</taxon>
        <taxon>Chiroptera</taxon>
        <taxon>Yinpterochiroptera</taxon>
        <taxon>Pteropodoidea</taxon>
        <taxon>Pteropodidae</taxon>
        <taxon>Rousettinae</taxon>
        <taxon>Rousettus</taxon>
    </lineage>
</organism>
<evidence type="ECO:0000313" key="2">
    <source>
        <dbReference type="Proteomes" id="UP000593571"/>
    </source>
</evidence>
<comment type="caution">
    <text evidence="1">The sequence shown here is derived from an EMBL/GenBank/DDBJ whole genome shotgun (WGS) entry which is preliminary data.</text>
</comment>
<dbReference type="EMBL" id="JACASE010000012">
    <property type="protein sequence ID" value="KAF6422880.1"/>
    <property type="molecule type" value="Genomic_DNA"/>
</dbReference>
<dbReference type="AlphaFoldDB" id="A0A7J8DIE4"/>
<proteinExistence type="predicted"/>
<protein>
    <submittedName>
        <fullName evidence="1">Uncharacterized protein</fullName>
    </submittedName>
</protein>
<name>A0A7J8DIE4_ROUAE</name>
<dbReference type="Proteomes" id="UP000593571">
    <property type="component" value="Unassembled WGS sequence"/>
</dbReference>
<sequence>MYRLQGQEHSWTTAEIGNQGTRSHRECRNQVALSDLSWNQSLSPVTHLSVRIITSFFLSRAVFLHLHAPHCFSPSSLPPTYKSCLFIAVSCPHKRKSSRPSFSSCKLLIQMAVARGPWSQRTRTARGKCGAVIKEKKMSPRANGTPGMVTTTTTWGYYLLVTFYKLFF</sequence>
<evidence type="ECO:0000313" key="1">
    <source>
        <dbReference type="EMBL" id="KAF6422880.1"/>
    </source>
</evidence>
<keyword evidence="2" id="KW-1185">Reference proteome</keyword>
<accession>A0A7J8DIE4</accession>
<reference evidence="1 2" key="1">
    <citation type="journal article" date="2020" name="Nature">
        <title>Six reference-quality genomes reveal evolution of bat adaptations.</title>
        <authorList>
            <person name="Jebb D."/>
            <person name="Huang Z."/>
            <person name="Pippel M."/>
            <person name="Hughes G.M."/>
            <person name="Lavrichenko K."/>
            <person name="Devanna P."/>
            <person name="Winkler S."/>
            <person name="Jermiin L.S."/>
            <person name="Skirmuntt E.C."/>
            <person name="Katzourakis A."/>
            <person name="Burkitt-Gray L."/>
            <person name="Ray D.A."/>
            <person name="Sullivan K.A.M."/>
            <person name="Roscito J.G."/>
            <person name="Kirilenko B.M."/>
            <person name="Davalos L.M."/>
            <person name="Corthals A.P."/>
            <person name="Power M.L."/>
            <person name="Jones G."/>
            <person name="Ransome R.D."/>
            <person name="Dechmann D.K.N."/>
            <person name="Locatelli A.G."/>
            <person name="Puechmaille S.J."/>
            <person name="Fedrigo O."/>
            <person name="Jarvis E.D."/>
            <person name="Hiller M."/>
            <person name="Vernes S.C."/>
            <person name="Myers E.W."/>
            <person name="Teeling E.C."/>
        </authorList>
    </citation>
    <scope>NUCLEOTIDE SEQUENCE [LARGE SCALE GENOMIC DNA]</scope>
    <source>
        <strain evidence="1">MRouAeg1</strain>
        <tissue evidence="1">Muscle</tissue>
    </source>
</reference>